<dbReference type="InterPro" id="IPR032508">
    <property type="entry name" value="FecR_C"/>
</dbReference>
<feature type="domain" description="Protein FecR C-terminal" evidence="3">
    <location>
        <begin position="261"/>
        <end position="321"/>
    </location>
</feature>
<dbReference type="PIRSF" id="PIRSF018266">
    <property type="entry name" value="FecR"/>
    <property type="match status" value="1"/>
</dbReference>
<evidence type="ECO:0000313" key="5">
    <source>
        <dbReference type="Proteomes" id="UP000198964"/>
    </source>
</evidence>
<evidence type="ECO:0000256" key="1">
    <source>
        <dbReference type="SAM" id="Phobius"/>
    </source>
</evidence>
<feature type="transmembrane region" description="Helical" evidence="1">
    <location>
        <begin position="85"/>
        <end position="108"/>
    </location>
</feature>
<evidence type="ECO:0000259" key="3">
    <source>
        <dbReference type="Pfam" id="PF16344"/>
    </source>
</evidence>
<reference evidence="4 5" key="1">
    <citation type="submission" date="2016-10" db="EMBL/GenBank/DDBJ databases">
        <authorList>
            <person name="de Groot N.N."/>
        </authorList>
    </citation>
    <scope>NUCLEOTIDE SEQUENCE [LARGE SCALE GENOMIC DNA]</scope>
    <source>
        <strain evidence="4 5">CGMCC 1.9156</strain>
    </source>
</reference>
<dbReference type="Gene3D" id="3.55.50.30">
    <property type="match status" value="1"/>
</dbReference>
<evidence type="ECO:0000313" key="4">
    <source>
        <dbReference type="EMBL" id="SFF58918.1"/>
    </source>
</evidence>
<protein>
    <submittedName>
        <fullName evidence="4">FecR family protein</fullName>
    </submittedName>
</protein>
<gene>
    <name evidence="4" type="ORF">SAMN05216283_11029</name>
</gene>
<dbReference type="Pfam" id="PF04773">
    <property type="entry name" value="FecR"/>
    <property type="match status" value="1"/>
</dbReference>
<proteinExistence type="predicted"/>
<dbReference type="Gene3D" id="2.60.120.1440">
    <property type="match status" value="1"/>
</dbReference>
<dbReference type="STRING" id="655355.SAMN05216283_11029"/>
<dbReference type="GO" id="GO:0016989">
    <property type="term" value="F:sigma factor antagonist activity"/>
    <property type="evidence" value="ECO:0007669"/>
    <property type="project" value="TreeGrafter"/>
</dbReference>
<accession>A0A1I2JXV6</accession>
<dbReference type="InterPro" id="IPR012373">
    <property type="entry name" value="Ferrdict_sens_TM"/>
</dbReference>
<evidence type="ECO:0000259" key="2">
    <source>
        <dbReference type="Pfam" id="PF04773"/>
    </source>
</evidence>
<dbReference type="RefSeq" id="WP_093920900.1">
    <property type="nucleotide sequence ID" value="NZ_FONW01000010.1"/>
</dbReference>
<dbReference type="Pfam" id="PF16344">
    <property type="entry name" value="FecR_C"/>
    <property type="match status" value="1"/>
</dbReference>
<keyword evidence="5" id="KW-1185">Reference proteome</keyword>
<dbReference type="PANTHER" id="PTHR30273">
    <property type="entry name" value="PERIPLASMIC SIGNAL SENSOR AND SIGMA FACTOR ACTIVATOR FECR-RELATED"/>
    <property type="match status" value="1"/>
</dbReference>
<organism evidence="4 5">
    <name type="scientific">Sunxiuqinia elliptica</name>
    <dbReference type="NCBI Taxonomy" id="655355"/>
    <lineage>
        <taxon>Bacteria</taxon>
        <taxon>Pseudomonadati</taxon>
        <taxon>Bacteroidota</taxon>
        <taxon>Bacteroidia</taxon>
        <taxon>Marinilabiliales</taxon>
        <taxon>Prolixibacteraceae</taxon>
        <taxon>Sunxiuqinia</taxon>
    </lineage>
</organism>
<keyword evidence="1" id="KW-0472">Membrane</keyword>
<dbReference type="EMBL" id="FONW01000010">
    <property type="protein sequence ID" value="SFF58918.1"/>
    <property type="molecule type" value="Genomic_DNA"/>
</dbReference>
<keyword evidence="1" id="KW-1133">Transmembrane helix</keyword>
<sequence>MKLQDAIRKGLFLGKYITGKETREEHQELKSWTEAGSANKELFKKLTSHSEIATQLEQYDSVNTSRAWNKYRERIRQYKLEKSLFRWRIAAILFFIIGIGGLIGNAIIDASFEDTPSNFTTVSTINGESSKITLPDQSTIWLNGGTSIQYSTDFSADNREISLDGEAYFQVAKNRKLPFVVDCDGLKVRVLGTSFNVSNYADDETISVVLEQGAVELSPELKSQKYDLKPGEKADYNRKTQDLTIRKVDTYQFTSWKKGLLIFKGETMREVVKKLERWYNVSIDVRNPEIYELIFTATILHEDVEEILELIRFSCSINYNIVLSQDPDTPIKITMY</sequence>
<keyword evidence="1" id="KW-0812">Transmembrane</keyword>
<dbReference type="Proteomes" id="UP000198964">
    <property type="component" value="Unassembled WGS sequence"/>
</dbReference>
<feature type="domain" description="FecR protein" evidence="2">
    <location>
        <begin position="121"/>
        <end position="216"/>
    </location>
</feature>
<name>A0A1I2JXV6_9BACT</name>
<dbReference type="FunFam" id="2.60.120.1440:FF:000001">
    <property type="entry name" value="Putative anti-sigma factor"/>
    <property type="match status" value="1"/>
</dbReference>
<dbReference type="PANTHER" id="PTHR30273:SF2">
    <property type="entry name" value="PROTEIN FECR"/>
    <property type="match status" value="1"/>
</dbReference>
<dbReference type="AlphaFoldDB" id="A0A1I2JXV6"/>
<dbReference type="InterPro" id="IPR006860">
    <property type="entry name" value="FecR"/>
</dbReference>